<dbReference type="OrthoDB" id="1466970at2"/>
<dbReference type="AlphaFoldDB" id="A0A1E5TAW8"/>
<dbReference type="EMBL" id="MDJD01000034">
    <property type="protein sequence ID" value="OEK08477.1"/>
    <property type="molecule type" value="Genomic_DNA"/>
</dbReference>
<organism evidence="2 3">
    <name type="scientific">Flavivirga aquatica</name>
    <dbReference type="NCBI Taxonomy" id="1849968"/>
    <lineage>
        <taxon>Bacteria</taxon>
        <taxon>Pseudomonadati</taxon>
        <taxon>Bacteroidota</taxon>
        <taxon>Flavobacteriia</taxon>
        <taxon>Flavobacteriales</taxon>
        <taxon>Flavobacteriaceae</taxon>
        <taxon>Flavivirga</taxon>
    </lineage>
</organism>
<keyword evidence="1" id="KW-0472">Membrane</keyword>
<comment type="caution">
    <text evidence="2">The sequence shown here is derived from an EMBL/GenBank/DDBJ whole genome shotgun (WGS) entry which is preliminary data.</text>
</comment>
<dbReference type="Proteomes" id="UP000095713">
    <property type="component" value="Unassembled WGS sequence"/>
</dbReference>
<gene>
    <name evidence="2" type="ORF">A8C32_03230</name>
</gene>
<name>A0A1E5TAW8_9FLAO</name>
<keyword evidence="1" id="KW-1133">Transmembrane helix</keyword>
<evidence type="ECO:0000256" key="1">
    <source>
        <dbReference type="SAM" id="Phobius"/>
    </source>
</evidence>
<evidence type="ECO:0000313" key="2">
    <source>
        <dbReference type="EMBL" id="OEK08477.1"/>
    </source>
</evidence>
<evidence type="ECO:0000313" key="3">
    <source>
        <dbReference type="Proteomes" id="UP000095713"/>
    </source>
</evidence>
<evidence type="ECO:0008006" key="4">
    <source>
        <dbReference type="Google" id="ProtNLM"/>
    </source>
</evidence>
<protein>
    <recommendedName>
        <fullName evidence="4">DUF4258 domain-containing protein</fullName>
    </recommendedName>
</protein>
<keyword evidence="3" id="KW-1185">Reference proteome</keyword>
<sequence>MKIIQRIGYYLGGFSIGLIILAFFLNGKKTSCSYGLDARVLKNISTKKIKYSDDVVIYITNKTIDSVGIHTILKKGDINFSKSNTRKKPCGIYSIEGELNEKEIVLTVENCDSIATITNLKIE</sequence>
<dbReference type="STRING" id="1849968.A8C32_03230"/>
<accession>A0A1E5TAW8</accession>
<proteinExistence type="predicted"/>
<dbReference type="RefSeq" id="WP_069829984.1">
    <property type="nucleotide sequence ID" value="NZ_MDJD01000034.1"/>
</dbReference>
<keyword evidence="1" id="KW-0812">Transmembrane</keyword>
<reference evidence="2 3" key="1">
    <citation type="submission" date="2016-05" db="EMBL/GenBank/DDBJ databases">
        <title>Draft Genome Sequence of Algibacter sp. Strain SK-16 Isolated from the Surface Water of Aburatsubo Inlet.</title>
        <authorList>
            <person name="Wong S.-K."/>
            <person name="Yoshizawa S."/>
            <person name="Nakajima Y."/>
            <person name="Ogura Y."/>
            <person name="Tetsuya H."/>
            <person name="Hamasaki K."/>
        </authorList>
    </citation>
    <scope>NUCLEOTIDE SEQUENCE [LARGE SCALE GENOMIC DNA]</scope>
    <source>
        <strain evidence="2 3">SK-16</strain>
    </source>
</reference>
<feature type="transmembrane region" description="Helical" evidence="1">
    <location>
        <begin position="7"/>
        <end position="25"/>
    </location>
</feature>